<keyword evidence="2" id="KW-1185">Reference proteome</keyword>
<dbReference type="EMBL" id="JAODUO010008152">
    <property type="protein sequence ID" value="KAK2138267.1"/>
    <property type="molecule type" value="Genomic_DNA"/>
</dbReference>
<protein>
    <submittedName>
        <fullName evidence="1">Uncharacterized protein</fullName>
    </submittedName>
</protein>
<sequence length="69" mass="8017">MNIRWIHPQYTARIHSDCTPSTQLEYTVIVPPVHSYNTQSLYPHYTATIQSLYPQYTTRIAVTMPPVHS</sequence>
<evidence type="ECO:0000313" key="2">
    <source>
        <dbReference type="Proteomes" id="UP001209878"/>
    </source>
</evidence>
<proteinExistence type="predicted"/>
<reference evidence="1" key="1">
    <citation type="journal article" date="2023" name="Mol. Biol. Evol.">
        <title>Third-Generation Sequencing Reveals the Adaptive Role of the Epigenome in Three Deep-Sea Polychaetes.</title>
        <authorList>
            <person name="Perez M."/>
            <person name="Aroh O."/>
            <person name="Sun Y."/>
            <person name="Lan Y."/>
            <person name="Juniper S.K."/>
            <person name="Young C.R."/>
            <person name="Angers B."/>
            <person name="Qian P.Y."/>
        </authorList>
    </citation>
    <scope>NUCLEOTIDE SEQUENCE</scope>
    <source>
        <strain evidence="1">R07B-5</strain>
    </source>
</reference>
<dbReference type="AlphaFoldDB" id="A0AAD9IN56"/>
<name>A0AAD9IN56_RIDPI</name>
<dbReference type="Proteomes" id="UP001209878">
    <property type="component" value="Unassembled WGS sequence"/>
</dbReference>
<evidence type="ECO:0000313" key="1">
    <source>
        <dbReference type="EMBL" id="KAK2138267.1"/>
    </source>
</evidence>
<gene>
    <name evidence="1" type="ORF">NP493_8158g00000</name>
</gene>
<accession>A0AAD9IN56</accession>
<organism evidence="1 2">
    <name type="scientific">Ridgeia piscesae</name>
    <name type="common">Tubeworm</name>
    <dbReference type="NCBI Taxonomy" id="27915"/>
    <lineage>
        <taxon>Eukaryota</taxon>
        <taxon>Metazoa</taxon>
        <taxon>Spiralia</taxon>
        <taxon>Lophotrochozoa</taxon>
        <taxon>Annelida</taxon>
        <taxon>Polychaeta</taxon>
        <taxon>Sedentaria</taxon>
        <taxon>Canalipalpata</taxon>
        <taxon>Sabellida</taxon>
        <taxon>Siboglinidae</taxon>
        <taxon>Ridgeia</taxon>
    </lineage>
</organism>
<comment type="caution">
    <text evidence="1">The sequence shown here is derived from an EMBL/GenBank/DDBJ whole genome shotgun (WGS) entry which is preliminary data.</text>
</comment>